<feature type="domain" description="Integrase catalytic" evidence="3">
    <location>
        <begin position="187"/>
        <end position="313"/>
    </location>
</feature>
<evidence type="ECO:0000313" key="4">
    <source>
        <dbReference type="EMBL" id="EOY25675.1"/>
    </source>
</evidence>
<protein>
    <recommendedName>
        <fullName evidence="3">Integrase catalytic domain-containing protein</fullName>
    </recommendedName>
</protein>
<dbReference type="HOGENOM" id="CLU_001650_5_1_1"/>
<proteinExistence type="predicted"/>
<dbReference type="InterPro" id="IPR039537">
    <property type="entry name" value="Retrotran_Ty1/copia-like"/>
</dbReference>
<dbReference type="GO" id="GO:0015074">
    <property type="term" value="P:DNA integration"/>
    <property type="evidence" value="ECO:0007669"/>
    <property type="project" value="InterPro"/>
</dbReference>
<accession>A0A061G777</accession>
<dbReference type="Pfam" id="PF14223">
    <property type="entry name" value="Retrotran_gag_2"/>
    <property type="match status" value="1"/>
</dbReference>
<dbReference type="AlphaFoldDB" id="A0A061G777"/>
<dbReference type="InterPro" id="IPR013103">
    <property type="entry name" value="RVT_2"/>
</dbReference>
<dbReference type="Proteomes" id="UP000026915">
    <property type="component" value="Chromosome 6"/>
</dbReference>
<dbReference type="Gene3D" id="3.30.420.10">
    <property type="entry name" value="Ribonuclease H-like superfamily/Ribonuclease H"/>
    <property type="match status" value="1"/>
</dbReference>
<dbReference type="EMBL" id="CM001884">
    <property type="protein sequence ID" value="EOY25675.1"/>
    <property type="molecule type" value="Genomic_DNA"/>
</dbReference>
<dbReference type="SUPFAM" id="SSF53098">
    <property type="entry name" value="Ribonuclease H-like"/>
    <property type="match status" value="1"/>
</dbReference>
<dbReference type="STRING" id="3641.A0A061G777"/>
<dbReference type="PROSITE" id="PS50994">
    <property type="entry name" value="INTEGRASE"/>
    <property type="match status" value="1"/>
</dbReference>
<dbReference type="InterPro" id="IPR001584">
    <property type="entry name" value="Integrase_cat-core"/>
</dbReference>
<name>A0A061G777_THECC</name>
<keyword evidence="5" id="KW-1185">Reference proteome</keyword>
<gene>
    <name evidence="4" type="ORF">TCM_027059</name>
</gene>
<dbReference type="GO" id="GO:0016787">
    <property type="term" value="F:hydrolase activity"/>
    <property type="evidence" value="ECO:0007669"/>
    <property type="project" value="UniProtKB-KW"/>
</dbReference>
<dbReference type="PANTHER" id="PTHR42648">
    <property type="entry name" value="TRANSPOSASE, PUTATIVE-RELATED"/>
    <property type="match status" value="1"/>
</dbReference>
<dbReference type="InterPro" id="IPR057670">
    <property type="entry name" value="SH3_retrovirus"/>
</dbReference>
<organism evidence="4 5">
    <name type="scientific">Theobroma cacao</name>
    <name type="common">Cacao</name>
    <name type="synonym">Cocoa</name>
    <dbReference type="NCBI Taxonomy" id="3641"/>
    <lineage>
        <taxon>Eukaryota</taxon>
        <taxon>Viridiplantae</taxon>
        <taxon>Streptophyta</taxon>
        <taxon>Embryophyta</taxon>
        <taxon>Tracheophyta</taxon>
        <taxon>Spermatophyta</taxon>
        <taxon>Magnoliopsida</taxon>
        <taxon>eudicotyledons</taxon>
        <taxon>Gunneridae</taxon>
        <taxon>Pentapetalae</taxon>
        <taxon>rosids</taxon>
        <taxon>malvids</taxon>
        <taxon>Malvales</taxon>
        <taxon>Malvaceae</taxon>
        <taxon>Byttnerioideae</taxon>
        <taxon>Theobroma</taxon>
    </lineage>
</organism>
<evidence type="ECO:0000256" key="1">
    <source>
        <dbReference type="ARBA" id="ARBA00022723"/>
    </source>
</evidence>
<reference evidence="4 5" key="1">
    <citation type="journal article" date="2013" name="Genome Biol.">
        <title>The genome sequence of the most widely cultivated cacao type and its use to identify candidate genes regulating pod color.</title>
        <authorList>
            <person name="Motamayor J.C."/>
            <person name="Mockaitis K."/>
            <person name="Schmutz J."/>
            <person name="Haiminen N."/>
            <person name="Iii D.L."/>
            <person name="Cornejo O."/>
            <person name="Findley S.D."/>
            <person name="Zheng P."/>
            <person name="Utro F."/>
            <person name="Royaert S."/>
            <person name="Saski C."/>
            <person name="Jenkins J."/>
            <person name="Podicheti R."/>
            <person name="Zhao M."/>
            <person name="Scheffler B.E."/>
            <person name="Stack J.C."/>
            <person name="Feltus F.A."/>
            <person name="Mustiga G.M."/>
            <person name="Amores F."/>
            <person name="Phillips W."/>
            <person name="Marelli J.P."/>
            <person name="May G.D."/>
            <person name="Shapiro H."/>
            <person name="Ma J."/>
            <person name="Bustamante C.D."/>
            <person name="Schnell R.J."/>
            <person name="Main D."/>
            <person name="Gilbert D."/>
            <person name="Parida L."/>
            <person name="Kuhn D.N."/>
        </authorList>
    </citation>
    <scope>NUCLEOTIDE SEQUENCE [LARGE SCALE GENOMIC DNA]</scope>
    <source>
        <strain evidence="5">cv. Matina 1-6</strain>
    </source>
</reference>
<keyword evidence="1" id="KW-0479">Metal-binding</keyword>
<dbReference type="Pfam" id="PF25597">
    <property type="entry name" value="SH3_retrovirus"/>
    <property type="match status" value="1"/>
</dbReference>
<dbReference type="SUPFAM" id="SSF56672">
    <property type="entry name" value="DNA/RNA polymerases"/>
    <property type="match status" value="1"/>
</dbReference>
<dbReference type="Gramene" id="EOY25675">
    <property type="protein sequence ID" value="EOY25675"/>
    <property type="gene ID" value="TCM_027059"/>
</dbReference>
<evidence type="ECO:0000313" key="5">
    <source>
        <dbReference type="Proteomes" id="UP000026915"/>
    </source>
</evidence>
<dbReference type="InParanoid" id="A0A061G777"/>
<evidence type="ECO:0000256" key="2">
    <source>
        <dbReference type="ARBA" id="ARBA00022801"/>
    </source>
</evidence>
<dbReference type="GO" id="GO:0003676">
    <property type="term" value="F:nucleic acid binding"/>
    <property type="evidence" value="ECO:0007669"/>
    <property type="project" value="InterPro"/>
</dbReference>
<dbReference type="PANTHER" id="PTHR42648:SF18">
    <property type="entry name" value="RETROTRANSPOSON, UNCLASSIFIED-LIKE PROTEIN"/>
    <property type="match status" value="1"/>
</dbReference>
<dbReference type="InterPro" id="IPR036397">
    <property type="entry name" value="RNaseH_sf"/>
</dbReference>
<keyword evidence="2" id="KW-0378">Hydrolase</keyword>
<sequence>MPRMGDYESIQGYADKVLNNVNRLRLLGENVFEKRIVNKLLVSLPEKFEGKISSLEDSKDLGLIYVNKLLNALQAQEQRRALRQDAYVEGAFLARNIEKNLVENIRRNQELIRRIKERKVVIRNKEGHVEKVCKNRGVKIEEKAAVVEQKDQAEDEDTSCTVVDPTSEKLFTVGTRNKCFALNWMKVFFLKLKSDSLSSFIKFKLQVENQTESTIKKLRTDIGTEYTSRKFEEYLSRYGIVHQLKITYSPQQNGISERKNRTLMEMARCLLFEKSLPKFFWTETVNTANYLLNIPKTKALVNKTPYETCEVSKGYRPLDIKTVKFFVSKNVVFDENIRWNWDTNSVENAQGQEIVGDYFTESEDNGDLYENINKILVDKPDKQKVIGVKWMYRTKLNSDGSINKHKVRLVVKGFSPTYGKDFCETFAPVAKHDTIKLMVALATRENWHIWHLDFKSAFLNGTIKEDIYVEQPEGLIEPGSEDKIEQKVATPVAFGSKFSKDDGGAEADETLYRKLVGSLLYLFASGPDIINVKQELQGYSNRDWVGNVDDSKSISGYCFSFGSALFAWNSKKQEIVTQSFAKAKYMAAAATMNQAL</sequence>
<evidence type="ECO:0000259" key="3">
    <source>
        <dbReference type="PROSITE" id="PS50994"/>
    </source>
</evidence>
<dbReference type="Pfam" id="PF07727">
    <property type="entry name" value="RVT_2"/>
    <property type="match status" value="1"/>
</dbReference>
<dbReference type="InterPro" id="IPR012337">
    <property type="entry name" value="RNaseH-like_sf"/>
</dbReference>
<dbReference type="eggNOG" id="KOG0017">
    <property type="taxonomic scope" value="Eukaryota"/>
</dbReference>
<dbReference type="GO" id="GO:0046872">
    <property type="term" value="F:metal ion binding"/>
    <property type="evidence" value="ECO:0007669"/>
    <property type="project" value="UniProtKB-KW"/>
</dbReference>
<dbReference type="InterPro" id="IPR043502">
    <property type="entry name" value="DNA/RNA_pol_sf"/>
</dbReference>